<gene>
    <name evidence="1" type="ORF">PUT78_15315</name>
</gene>
<dbReference type="EMBL" id="JAQZSM010000015">
    <property type="protein sequence ID" value="MDD7972468.1"/>
    <property type="molecule type" value="Genomic_DNA"/>
</dbReference>
<organism evidence="1 2">
    <name type="scientific">Roseinatronobacter alkalisoli</name>
    <dbReference type="NCBI Taxonomy" id="3028235"/>
    <lineage>
        <taxon>Bacteria</taxon>
        <taxon>Pseudomonadati</taxon>
        <taxon>Pseudomonadota</taxon>
        <taxon>Alphaproteobacteria</taxon>
        <taxon>Rhodobacterales</taxon>
        <taxon>Paracoccaceae</taxon>
        <taxon>Roseinatronobacter</taxon>
    </lineage>
</organism>
<accession>A0ABT5TEY2</accession>
<sequence length="156" mass="18119">MPQAFDFKPDEPTAELRTIHDLKSWMVKNGCNFLSYQIDSAPIYEGFILAEVRSFFHWIYTERGVERTDMVFRCELDAVSYAYKHIRDDGWAWSHMVGFAKDKAQLGALRNCLQSRNIAYYEDEIPFGGKDDTRYRIYVHGSRAEAVADLKLEFGA</sequence>
<name>A0ABT5TEY2_9RHOB</name>
<protein>
    <submittedName>
        <fullName evidence="1">Uncharacterized protein</fullName>
    </submittedName>
</protein>
<evidence type="ECO:0000313" key="1">
    <source>
        <dbReference type="EMBL" id="MDD7972468.1"/>
    </source>
</evidence>
<keyword evidence="2" id="KW-1185">Reference proteome</keyword>
<comment type="caution">
    <text evidence="1">The sequence shown here is derived from an EMBL/GenBank/DDBJ whole genome shotgun (WGS) entry which is preliminary data.</text>
</comment>
<evidence type="ECO:0000313" key="2">
    <source>
        <dbReference type="Proteomes" id="UP001431784"/>
    </source>
</evidence>
<proteinExistence type="predicted"/>
<dbReference type="RefSeq" id="WP_274353137.1">
    <property type="nucleotide sequence ID" value="NZ_JAQZSM010000015.1"/>
</dbReference>
<dbReference type="Proteomes" id="UP001431784">
    <property type="component" value="Unassembled WGS sequence"/>
</dbReference>
<reference evidence="1" key="1">
    <citation type="submission" date="2023-02" db="EMBL/GenBank/DDBJ databases">
        <title>Description of Roseinatronobacter alkalisoli sp. nov., an alkaliphilic bacerium isolated from soda soil.</title>
        <authorList>
            <person name="Wei W."/>
        </authorList>
    </citation>
    <scope>NUCLEOTIDE SEQUENCE</scope>
    <source>
        <strain evidence="1">HJB301</strain>
    </source>
</reference>